<comment type="caution">
    <text evidence="2">The sequence shown here is derived from an EMBL/GenBank/DDBJ whole genome shotgun (WGS) entry which is preliminary data.</text>
</comment>
<keyword evidence="1" id="KW-0472">Membrane</keyword>
<dbReference type="OrthoDB" id="2377160at2"/>
<evidence type="ECO:0008006" key="4">
    <source>
        <dbReference type="Google" id="ProtNLM"/>
    </source>
</evidence>
<keyword evidence="1" id="KW-1133">Transmembrane helix</keyword>
<dbReference type="EMBL" id="RRCT01000011">
    <property type="protein sequence ID" value="RQW74158.1"/>
    <property type="molecule type" value="Genomic_DNA"/>
</dbReference>
<protein>
    <recommendedName>
        <fullName evidence="4">HD family phosphohydrolase</fullName>
    </recommendedName>
</protein>
<name>A0A3N9UCX5_9BACI</name>
<evidence type="ECO:0000313" key="3">
    <source>
        <dbReference type="Proteomes" id="UP000274033"/>
    </source>
</evidence>
<organism evidence="2 3">
    <name type="scientific">Lysinibacillus composti</name>
    <dbReference type="NCBI Taxonomy" id="720633"/>
    <lineage>
        <taxon>Bacteria</taxon>
        <taxon>Bacillati</taxon>
        <taxon>Bacillota</taxon>
        <taxon>Bacilli</taxon>
        <taxon>Bacillales</taxon>
        <taxon>Bacillaceae</taxon>
        <taxon>Lysinibacillus</taxon>
    </lineage>
</organism>
<dbReference type="AlphaFoldDB" id="A0A3N9UCX5"/>
<feature type="transmembrane region" description="Helical" evidence="1">
    <location>
        <begin position="6"/>
        <end position="26"/>
    </location>
</feature>
<evidence type="ECO:0000256" key="1">
    <source>
        <dbReference type="SAM" id="Phobius"/>
    </source>
</evidence>
<dbReference type="RefSeq" id="WP_124765173.1">
    <property type="nucleotide sequence ID" value="NZ_JAFBDY010000010.1"/>
</dbReference>
<evidence type="ECO:0000313" key="2">
    <source>
        <dbReference type="EMBL" id="RQW74158.1"/>
    </source>
</evidence>
<sequence>MAWIIGFYGIQIILLIILIIGSWFVWDTRFKTKHGQQVPKGFERTNEVSIDPSTGKKLVVYYNPETGERYYKEEK</sequence>
<keyword evidence="1" id="KW-0812">Transmembrane</keyword>
<accession>A0A3N9UCX5</accession>
<reference evidence="2 3" key="1">
    <citation type="journal article" date="2013" name="J. Microbiol.">
        <title>Lysinibacillus chungkukjangi sp. nov., isolated from Chungkukjang, Korean fermented soybean food.</title>
        <authorList>
            <person name="Kim S.J."/>
            <person name="Jang Y.H."/>
            <person name="Hamada M."/>
            <person name="Ahn J.H."/>
            <person name="Weon H.Y."/>
            <person name="Suzuki K."/>
            <person name="Whang K.S."/>
            <person name="Kwon S.W."/>
        </authorList>
    </citation>
    <scope>NUCLEOTIDE SEQUENCE [LARGE SCALE GENOMIC DNA]</scope>
    <source>
        <strain evidence="2 3">MCCC 1A12701</strain>
    </source>
</reference>
<dbReference type="Proteomes" id="UP000274033">
    <property type="component" value="Unassembled WGS sequence"/>
</dbReference>
<proteinExistence type="predicted"/>
<keyword evidence="3" id="KW-1185">Reference proteome</keyword>
<gene>
    <name evidence="2" type="ORF">EBB45_12410</name>
</gene>